<dbReference type="PANTHER" id="PTHR36456">
    <property type="entry name" value="UPF0232 PROTEIN SCO3875"/>
    <property type="match status" value="1"/>
</dbReference>
<dbReference type="Pfam" id="PF05258">
    <property type="entry name" value="DciA"/>
    <property type="match status" value="1"/>
</dbReference>
<dbReference type="Proteomes" id="UP000316238">
    <property type="component" value="Unassembled WGS sequence"/>
</dbReference>
<sequence length="161" mass="18964">MTEQQKTNGALVPLAGNLKNLLEQPQWGNQRHLLSLTRHWPKLVGDVFAHQSLPAYFRRDELWIYVRHSLWMQQMQLAKMEIMAKIKTFLHQQQRVSDLRWTLQPVDLAAPPAEPYVPPPTQVDPAAEREFRAMAETIADVEARQALLRFWRRMETLKRKM</sequence>
<evidence type="ECO:0000313" key="1">
    <source>
        <dbReference type="EMBL" id="TAA75131.1"/>
    </source>
</evidence>
<reference evidence="1" key="1">
    <citation type="submission" date="2017-07" db="EMBL/GenBank/DDBJ databases">
        <title>The cable genome - Insights into the physiology and evolution of filamentous bacteria capable of sulfide oxidation via long distance electron transfer.</title>
        <authorList>
            <person name="Thorup C."/>
            <person name="Bjerg J.T."/>
            <person name="Schreiber L."/>
            <person name="Nielsen L.P."/>
            <person name="Kjeldsen K.U."/>
            <person name="Boesen T."/>
            <person name="Boggild A."/>
            <person name="Meysman F."/>
            <person name="Geelhoed J."/>
            <person name="Schramm A."/>
        </authorList>
    </citation>
    <scope>NUCLEOTIDE SEQUENCE [LARGE SCALE GENOMIC DNA]</scope>
    <source>
        <strain evidence="1">GS</strain>
    </source>
</reference>
<proteinExistence type="predicted"/>
<dbReference type="InterPro" id="IPR007922">
    <property type="entry name" value="DciA-like"/>
</dbReference>
<organism evidence="1 2">
    <name type="scientific">Candidatus Electronema aureum</name>
    <dbReference type="NCBI Taxonomy" id="2005002"/>
    <lineage>
        <taxon>Bacteria</taxon>
        <taxon>Pseudomonadati</taxon>
        <taxon>Thermodesulfobacteriota</taxon>
        <taxon>Desulfobulbia</taxon>
        <taxon>Desulfobulbales</taxon>
        <taxon>Desulfobulbaceae</taxon>
        <taxon>Candidatus Electronema</taxon>
    </lineage>
</organism>
<evidence type="ECO:0008006" key="3">
    <source>
        <dbReference type="Google" id="ProtNLM"/>
    </source>
</evidence>
<evidence type="ECO:0000313" key="2">
    <source>
        <dbReference type="Proteomes" id="UP000316238"/>
    </source>
</evidence>
<gene>
    <name evidence="1" type="ORF">CDV28_11157</name>
</gene>
<dbReference type="PANTHER" id="PTHR36456:SF1">
    <property type="entry name" value="UPF0232 PROTEIN SCO3875"/>
    <property type="match status" value="1"/>
</dbReference>
<accession>A0A521G2P9</accession>
<protein>
    <recommendedName>
        <fullName evidence="3">DUF721 domain-containing protein</fullName>
    </recommendedName>
</protein>
<dbReference type="EMBL" id="NQJD01000011">
    <property type="protein sequence ID" value="TAA75131.1"/>
    <property type="molecule type" value="Genomic_DNA"/>
</dbReference>
<comment type="caution">
    <text evidence="1">The sequence shown here is derived from an EMBL/GenBank/DDBJ whole genome shotgun (WGS) entry which is preliminary data.</text>
</comment>
<dbReference type="AlphaFoldDB" id="A0A521G2P9"/>
<name>A0A521G2P9_9BACT</name>
<keyword evidence="2" id="KW-1185">Reference proteome</keyword>